<accession>A0A1M4X5K3</accession>
<dbReference type="GO" id="GO:0008934">
    <property type="term" value="F:inositol monophosphate 1-phosphatase activity"/>
    <property type="evidence" value="ECO:0007669"/>
    <property type="project" value="TreeGrafter"/>
</dbReference>
<evidence type="ECO:0000313" key="12">
    <source>
        <dbReference type="EMBL" id="SHE88794.1"/>
    </source>
</evidence>
<evidence type="ECO:0000256" key="5">
    <source>
        <dbReference type="ARBA" id="ARBA00022723"/>
    </source>
</evidence>
<evidence type="ECO:0000256" key="7">
    <source>
        <dbReference type="ARBA" id="ARBA00022814"/>
    </source>
</evidence>
<dbReference type="Pfam" id="PF00459">
    <property type="entry name" value="Inositol_P"/>
    <property type="match status" value="1"/>
</dbReference>
<dbReference type="FunFam" id="3.30.540.10:FF:000003">
    <property type="entry name" value="Inositol-1-monophosphatase"/>
    <property type="match status" value="1"/>
</dbReference>
<dbReference type="Gene3D" id="3.30.540.10">
    <property type="entry name" value="Fructose-1,6-Bisphosphatase, subunit A, domain 1"/>
    <property type="match status" value="1"/>
</dbReference>
<keyword evidence="6" id="KW-0378">Hydrolase</keyword>
<dbReference type="PANTHER" id="PTHR20854:SF4">
    <property type="entry name" value="INOSITOL-1-MONOPHOSPHATASE-RELATED"/>
    <property type="match status" value="1"/>
</dbReference>
<dbReference type="InterPro" id="IPR000760">
    <property type="entry name" value="Inositol_monophosphatase-like"/>
</dbReference>
<proteinExistence type="inferred from homology"/>
<feature type="binding site" evidence="11">
    <location>
        <position position="95"/>
    </location>
    <ligand>
        <name>Mg(2+)</name>
        <dbReference type="ChEBI" id="CHEBI:18420"/>
        <label>1</label>
        <note>catalytic</note>
    </ligand>
</feature>
<sequence length="269" mass="29066">MFLAHNLIDQAVLDRFNQAEKVIKIAGAQALEYFRNREKLIVETKMEPQDVVSIADRNVEVTIIEGLQEHFPQDGFLGEEQGITKGDNQYLWVIDPIDGTACFLNGMHSWCISVALMVNDKIACGLIFDPNSNELFSAVAGKGCFVNDKSVATLTVNSVQEGVMGLGTSHRVPASLCVNFIDKLLNQGGMFIRNGSGALMLAYVAAGRLIGYYEPHINSWDCLAGLIMVDEAGGSTNNFLSGEGLLKGNPILVSAKGIKGSLHNMTGVN</sequence>
<evidence type="ECO:0000256" key="1">
    <source>
        <dbReference type="ARBA" id="ARBA00001033"/>
    </source>
</evidence>
<dbReference type="PANTHER" id="PTHR20854">
    <property type="entry name" value="INOSITOL MONOPHOSPHATASE"/>
    <property type="match status" value="1"/>
</dbReference>
<evidence type="ECO:0000256" key="6">
    <source>
        <dbReference type="ARBA" id="ARBA00022801"/>
    </source>
</evidence>
<dbReference type="PROSITE" id="PS00629">
    <property type="entry name" value="IMP_1"/>
    <property type="match status" value="1"/>
</dbReference>
<evidence type="ECO:0000313" key="13">
    <source>
        <dbReference type="Proteomes" id="UP000184517"/>
    </source>
</evidence>
<dbReference type="EMBL" id="FQVF01000004">
    <property type="protein sequence ID" value="SHE88794.1"/>
    <property type="molecule type" value="Genomic_DNA"/>
</dbReference>
<comment type="cofactor">
    <cofactor evidence="2 11">
        <name>Mg(2+)</name>
        <dbReference type="ChEBI" id="CHEBI:18420"/>
    </cofactor>
</comment>
<dbReference type="AlphaFoldDB" id="A0A1M4X5K3"/>
<keyword evidence="7" id="KW-0804">Transcription</keyword>
<dbReference type="STRING" id="1122206.SAMN02745753_00977"/>
<keyword evidence="5 11" id="KW-0479">Metal-binding</keyword>
<feature type="binding site" evidence="11">
    <location>
        <position position="221"/>
    </location>
    <ligand>
        <name>Mg(2+)</name>
        <dbReference type="ChEBI" id="CHEBI:18420"/>
        <label>1</label>
        <note>catalytic</note>
    </ligand>
</feature>
<keyword evidence="7" id="KW-0805">Transcription regulation</keyword>
<dbReference type="Gene3D" id="3.40.190.80">
    <property type="match status" value="1"/>
</dbReference>
<protein>
    <recommendedName>
        <fullName evidence="9">Nus factor SuhB</fullName>
        <ecNumber evidence="4">3.1.3.25</ecNumber>
    </recommendedName>
    <alternativeName>
        <fullName evidence="10">Inositol-1-monophosphatase</fullName>
    </alternativeName>
</protein>
<dbReference type="PRINTS" id="PR00377">
    <property type="entry name" value="IMPHPHTASES"/>
</dbReference>
<comment type="catalytic activity">
    <reaction evidence="1">
        <text>a myo-inositol phosphate + H2O = myo-inositol + phosphate</text>
        <dbReference type="Rhea" id="RHEA:24056"/>
        <dbReference type="ChEBI" id="CHEBI:15377"/>
        <dbReference type="ChEBI" id="CHEBI:17268"/>
        <dbReference type="ChEBI" id="CHEBI:43474"/>
        <dbReference type="ChEBI" id="CHEBI:84139"/>
        <dbReference type="EC" id="3.1.3.25"/>
    </reaction>
</comment>
<evidence type="ECO:0000256" key="4">
    <source>
        <dbReference type="ARBA" id="ARBA00013106"/>
    </source>
</evidence>
<dbReference type="GO" id="GO:0007165">
    <property type="term" value="P:signal transduction"/>
    <property type="evidence" value="ECO:0007669"/>
    <property type="project" value="TreeGrafter"/>
</dbReference>
<dbReference type="SUPFAM" id="SSF56655">
    <property type="entry name" value="Carbohydrate phosphatase"/>
    <property type="match status" value="1"/>
</dbReference>
<organism evidence="12 13">
    <name type="scientific">Marinomonas polaris DSM 16579</name>
    <dbReference type="NCBI Taxonomy" id="1122206"/>
    <lineage>
        <taxon>Bacteria</taxon>
        <taxon>Pseudomonadati</taxon>
        <taxon>Pseudomonadota</taxon>
        <taxon>Gammaproteobacteria</taxon>
        <taxon>Oceanospirillales</taxon>
        <taxon>Oceanospirillaceae</taxon>
        <taxon>Marinomonas</taxon>
    </lineage>
</organism>
<name>A0A1M4X5K3_9GAMM</name>
<dbReference type="InterPro" id="IPR020583">
    <property type="entry name" value="Inositol_monoP_metal-BS"/>
</dbReference>
<evidence type="ECO:0000256" key="11">
    <source>
        <dbReference type="PIRSR" id="PIRSR600760-2"/>
    </source>
</evidence>
<feature type="binding site" evidence="11">
    <location>
        <position position="79"/>
    </location>
    <ligand>
        <name>Mg(2+)</name>
        <dbReference type="ChEBI" id="CHEBI:18420"/>
        <label>1</label>
        <note>catalytic</note>
    </ligand>
</feature>
<keyword evidence="13" id="KW-1185">Reference proteome</keyword>
<keyword evidence="7" id="KW-0889">Transcription antitermination</keyword>
<dbReference type="EC" id="3.1.3.25" evidence="4"/>
<gene>
    <name evidence="12" type="ORF">SAMN02745753_00977</name>
</gene>
<feature type="binding site" evidence="11">
    <location>
        <position position="98"/>
    </location>
    <ligand>
        <name>Mg(2+)</name>
        <dbReference type="ChEBI" id="CHEBI:18420"/>
        <label>1</label>
        <note>catalytic</note>
    </ligand>
</feature>
<feature type="binding site" evidence="11">
    <location>
        <position position="97"/>
    </location>
    <ligand>
        <name>Mg(2+)</name>
        <dbReference type="ChEBI" id="CHEBI:18420"/>
        <label>1</label>
        <note>catalytic</note>
    </ligand>
</feature>
<dbReference type="OrthoDB" id="9785695at2"/>
<comment type="similarity">
    <text evidence="3">Belongs to the inositol monophosphatase superfamily.</text>
</comment>
<dbReference type="GO" id="GO:0046872">
    <property type="term" value="F:metal ion binding"/>
    <property type="evidence" value="ECO:0007669"/>
    <property type="project" value="UniProtKB-KW"/>
</dbReference>
<dbReference type="GO" id="GO:0006020">
    <property type="term" value="P:inositol metabolic process"/>
    <property type="evidence" value="ECO:0007669"/>
    <property type="project" value="TreeGrafter"/>
</dbReference>
<evidence type="ECO:0000256" key="2">
    <source>
        <dbReference type="ARBA" id="ARBA00001946"/>
    </source>
</evidence>
<reference evidence="13" key="1">
    <citation type="submission" date="2016-11" db="EMBL/GenBank/DDBJ databases">
        <authorList>
            <person name="Varghese N."/>
            <person name="Submissions S."/>
        </authorList>
    </citation>
    <scope>NUCLEOTIDE SEQUENCE [LARGE SCALE GENOMIC DNA]</scope>
    <source>
        <strain evidence="13">DSM 16579</strain>
    </source>
</reference>
<evidence type="ECO:0000256" key="9">
    <source>
        <dbReference type="ARBA" id="ARBA00023884"/>
    </source>
</evidence>
<dbReference type="GO" id="GO:0031564">
    <property type="term" value="P:transcription antitermination"/>
    <property type="evidence" value="ECO:0007669"/>
    <property type="project" value="UniProtKB-KW"/>
</dbReference>
<evidence type="ECO:0000256" key="8">
    <source>
        <dbReference type="ARBA" id="ARBA00022842"/>
    </source>
</evidence>
<evidence type="ECO:0000256" key="10">
    <source>
        <dbReference type="ARBA" id="ARBA00030730"/>
    </source>
</evidence>
<evidence type="ECO:0000256" key="3">
    <source>
        <dbReference type="ARBA" id="ARBA00009759"/>
    </source>
</evidence>
<dbReference type="RefSeq" id="WP_072838604.1">
    <property type="nucleotide sequence ID" value="NZ_FQVF01000004.1"/>
</dbReference>
<dbReference type="Proteomes" id="UP000184517">
    <property type="component" value="Unassembled WGS sequence"/>
</dbReference>
<keyword evidence="8 11" id="KW-0460">Magnesium</keyword>